<proteinExistence type="predicted"/>
<feature type="region of interest" description="Disordered" evidence="1">
    <location>
        <begin position="402"/>
        <end position="424"/>
    </location>
</feature>
<organism evidence="2 3">
    <name type="scientific">Coniophora puteana (strain RWD-64-598)</name>
    <name type="common">Brown rot fungus</name>
    <dbReference type="NCBI Taxonomy" id="741705"/>
    <lineage>
        <taxon>Eukaryota</taxon>
        <taxon>Fungi</taxon>
        <taxon>Dikarya</taxon>
        <taxon>Basidiomycota</taxon>
        <taxon>Agaricomycotina</taxon>
        <taxon>Agaricomycetes</taxon>
        <taxon>Agaricomycetidae</taxon>
        <taxon>Boletales</taxon>
        <taxon>Coniophorineae</taxon>
        <taxon>Coniophoraceae</taxon>
        <taxon>Coniophora</taxon>
    </lineage>
</organism>
<evidence type="ECO:0000313" key="3">
    <source>
        <dbReference type="Proteomes" id="UP000053558"/>
    </source>
</evidence>
<evidence type="ECO:0000313" key="2">
    <source>
        <dbReference type="EMBL" id="EIW74426.1"/>
    </source>
</evidence>
<protein>
    <submittedName>
        <fullName evidence="2">Uncharacterized protein</fullName>
    </submittedName>
</protein>
<sequence>MGLLDGIKSRAAEINKTPARPRPGNGTPVQSGAPSAVNWDIPETPGPLSVQRASGPLFGVAAAAVAVTPAPFVGGRPLKRRRQSETDLWTPRKQKKHVDYAEKVAEEYSLDSEQTAELIQVAEAPSFYDGFILFAAQMKRQDIDRTVWMGEMWLQSDDFKSHIQDALSGYLLDGNVSAYKGGLTDRFVRHVRTKPSGYCVPKHVWGFLANHKFRSHISNVLSGLRSEIKGKLGSKENRKNDIYTLLQSLIGGTNTRTHSKIAITPQMWGRVAWLYYALEEHEKIVKKGKKKDKDFWDDVDAELRDIRYQYSIYDEPVKSQKISVYFNLCLEKHKAEKKPKKGAKPIPDSFPISSWQRQLQAAIEEMNDYDVSETTALIQGTSVGDRPLEDIDADIEAERAERAACRNRAEGEDEGQPEGGIANA</sequence>
<keyword evidence="3" id="KW-1185">Reference proteome</keyword>
<accession>R7SE26</accession>
<dbReference type="Proteomes" id="UP000053558">
    <property type="component" value="Unassembled WGS sequence"/>
</dbReference>
<dbReference type="AlphaFoldDB" id="R7SE26"/>
<dbReference type="RefSeq" id="XP_007775443.1">
    <property type="nucleotide sequence ID" value="XM_007777253.1"/>
</dbReference>
<dbReference type="KEGG" id="cput:CONPUDRAFT_160130"/>
<dbReference type="OMA" id="HKFRSHI"/>
<reference evidence="3" key="1">
    <citation type="journal article" date="2012" name="Science">
        <title>The Paleozoic origin of enzymatic lignin decomposition reconstructed from 31 fungal genomes.</title>
        <authorList>
            <person name="Floudas D."/>
            <person name="Binder M."/>
            <person name="Riley R."/>
            <person name="Barry K."/>
            <person name="Blanchette R.A."/>
            <person name="Henrissat B."/>
            <person name="Martinez A.T."/>
            <person name="Otillar R."/>
            <person name="Spatafora J.W."/>
            <person name="Yadav J.S."/>
            <person name="Aerts A."/>
            <person name="Benoit I."/>
            <person name="Boyd A."/>
            <person name="Carlson A."/>
            <person name="Copeland A."/>
            <person name="Coutinho P.M."/>
            <person name="de Vries R.P."/>
            <person name="Ferreira P."/>
            <person name="Findley K."/>
            <person name="Foster B."/>
            <person name="Gaskell J."/>
            <person name="Glotzer D."/>
            <person name="Gorecki P."/>
            <person name="Heitman J."/>
            <person name="Hesse C."/>
            <person name="Hori C."/>
            <person name="Igarashi K."/>
            <person name="Jurgens J.A."/>
            <person name="Kallen N."/>
            <person name="Kersten P."/>
            <person name="Kohler A."/>
            <person name="Kuees U."/>
            <person name="Kumar T.K.A."/>
            <person name="Kuo A."/>
            <person name="LaButti K."/>
            <person name="Larrondo L.F."/>
            <person name="Lindquist E."/>
            <person name="Ling A."/>
            <person name="Lombard V."/>
            <person name="Lucas S."/>
            <person name="Lundell T."/>
            <person name="Martin R."/>
            <person name="McLaughlin D.J."/>
            <person name="Morgenstern I."/>
            <person name="Morin E."/>
            <person name="Murat C."/>
            <person name="Nagy L.G."/>
            <person name="Nolan M."/>
            <person name="Ohm R.A."/>
            <person name="Patyshakuliyeva A."/>
            <person name="Rokas A."/>
            <person name="Ruiz-Duenas F.J."/>
            <person name="Sabat G."/>
            <person name="Salamov A."/>
            <person name="Samejima M."/>
            <person name="Schmutz J."/>
            <person name="Slot J.C."/>
            <person name="St John F."/>
            <person name="Stenlid J."/>
            <person name="Sun H."/>
            <person name="Sun S."/>
            <person name="Syed K."/>
            <person name="Tsang A."/>
            <person name="Wiebenga A."/>
            <person name="Young D."/>
            <person name="Pisabarro A."/>
            <person name="Eastwood D.C."/>
            <person name="Martin F."/>
            <person name="Cullen D."/>
            <person name="Grigoriev I.V."/>
            <person name="Hibbett D.S."/>
        </authorList>
    </citation>
    <scope>NUCLEOTIDE SEQUENCE [LARGE SCALE GENOMIC DNA]</scope>
    <source>
        <strain evidence="3">RWD-64-598 SS2</strain>
    </source>
</reference>
<feature type="region of interest" description="Disordered" evidence="1">
    <location>
        <begin position="1"/>
        <end position="46"/>
    </location>
</feature>
<gene>
    <name evidence="2" type="ORF">CONPUDRAFT_160130</name>
</gene>
<dbReference type="GeneID" id="19204236"/>
<name>R7SE26_CONPW</name>
<dbReference type="EMBL" id="JH711592">
    <property type="protein sequence ID" value="EIW74426.1"/>
    <property type="molecule type" value="Genomic_DNA"/>
</dbReference>
<evidence type="ECO:0000256" key="1">
    <source>
        <dbReference type="SAM" id="MobiDB-lite"/>
    </source>
</evidence>